<dbReference type="AlphaFoldDB" id="A0A1F6NLM0"/>
<sequence length="232" mass="25958">MIAVKKSDGSFEHITLEELKKRQSASSKIAARVSDVRERARPKPEMKIIPHKDDFVMPDMLPQKFVTPPTPATTTPHNDFVHSKNVTSPSLSGQRVPTPAPKFSPMSRSGTNLSSQSTLRPMVNDIISHPQTMSPLDEIKFFTLTDFRRLSSDPVEAAARLKQKFTNLKEESIIWYFSAFDSWHASPLYLDYMNAVASALVARSPLAHVTANPNSIQIKEVEAIIAMEKELI</sequence>
<gene>
    <name evidence="2" type="ORF">A2261_00415</name>
</gene>
<protein>
    <submittedName>
        <fullName evidence="2">Uncharacterized protein</fullName>
    </submittedName>
</protein>
<dbReference type="EMBL" id="MFQR01000009">
    <property type="protein sequence ID" value="OGH84660.1"/>
    <property type="molecule type" value="Genomic_DNA"/>
</dbReference>
<feature type="region of interest" description="Disordered" evidence="1">
    <location>
        <begin position="20"/>
        <end position="41"/>
    </location>
</feature>
<feature type="compositionally biased region" description="Polar residues" evidence="1">
    <location>
        <begin position="85"/>
        <end position="95"/>
    </location>
</feature>
<evidence type="ECO:0000313" key="2">
    <source>
        <dbReference type="EMBL" id="OGH84660.1"/>
    </source>
</evidence>
<proteinExistence type="predicted"/>
<evidence type="ECO:0000256" key="1">
    <source>
        <dbReference type="SAM" id="MobiDB-lite"/>
    </source>
</evidence>
<comment type="caution">
    <text evidence="2">The sequence shown here is derived from an EMBL/GenBank/DDBJ whole genome shotgun (WGS) entry which is preliminary data.</text>
</comment>
<name>A0A1F6NLM0_9BACT</name>
<accession>A0A1F6NLM0</accession>
<feature type="region of interest" description="Disordered" evidence="1">
    <location>
        <begin position="85"/>
        <end position="117"/>
    </location>
</feature>
<feature type="compositionally biased region" description="Polar residues" evidence="1">
    <location>
        <begin position="106"/>
        <end position="117"/>
    </location>
</feature>
<dbReference type="Proteomes" id="UP000177803">
    <property type="component" value="Unassembled WGS sequence"/>
</dbReference>
<reference evidence="2 3" key="1">
    <citation type="journal article" date="2016" name="Nat. Commun.">
        <title>Thousands of microbial genomes shed light on interconnected biogeochemical processes in an aquifer system.</title>
        <authorList>
            <person name="Anantharaman K."/>
            <person name="Brown C.T."/>
            <person name="Hug L.A."/>
            <person name="Sharon I."/>
            <person name="Castelle C.J."/>
            <person name="Probst A.J."/>
            <person name="Thomas B.C."/>
            <person name="Singh A."/>
            <person name="Wilkins M.J."/>
            <person name="Karaoz U."/>
            <person name="Brodie E.L."/>
            <person name="Williams K.H."/>
            <person name="Hubbard S.S."/>
            <person name="Banfield J.F."/>
        </authorList>
    </citation>
    <scope>NUCLEOTIDE SEQUENCE [LARGE SCALE GENOMIC DNA]</scope>
</reference>
<organism evidence="2 3">
    <name type="scientific">Candidatus Magasanikbacteria bacterium RIFOXYA2_FULL_44_8</name>
    <dbReference type="NCBI Taxonomy" id="1798696"/>
    <lineage>
        <taxon>Bacteria</taxon>
        <taxon>Candidatus Magasanikiibacteriota</taxon>
    </lineage>
</organism>
<evidence type="ECO:0000313" key="3">
    <source>
        <dbReference type="Proteomes" id="UP000177803"/>
    </source>
</evidence>